<dbReference type="AlphaFoldDB" id="A0AAE0Z137"/>
<dbReference type="EMBL" id="JAWDGP010004932">
    <property type="protein sequence ID" value="KAK3760899.1"/>
    <property type="molecule type" value="Genomic_DNA"/>
</dbReference>
<name>A0AAE0Z137_9GAST</name>
<proteinExistence type="predicted"/>
<keyword evidence="4" id="KW-1185">Reference proteome</keyword>
<reference evidence="3" key="1">
    <citation type="journal article" date="2023" name="G3 (Bethesda)">
        <title>A reference genome for the long-term kleptoplast-retaining sea slug Elysia crispata morphotype clarki.</title>
        <authorList>
            <person name="Eastman K.E."/>
            <person name="Pendleton A.L."/>
            <person name="Shaikh M.A."/>
            <person name="Suttiyut T."/>
            <person name="Ogas R."/>
            <person name="Tomko P."/>
            <person name="Gavelis G."/>
            <person name="Widhalm J.R."/>
            <person name="Wisecaver J.H."/>
        </authorList>
    </citation>
    <scope>NUCLEOTIDE SEQUENCE</scope>
    <source>
        <strain evidence="3">ECLA1</strain>
    </source>
</reference>
<evidence type="ECO:0000313" key="4">
    <source>
        <dbReference type="Proteomes" id="UP001283361"/>
    </source>
</evidence>
<protein>
    <recommendedName>
        <fullName evidence="5">Secreted protein</fullName>
    </recommendedName>
</protein>
<evidence type="ECO:0000256" key="1">
    <source>
        <dbReference type="SAM" id="MobiDB-lite"/>
    </source>
</evidence>
<gene>
    <name evidence="3" type="ORF">RRG08_042114</name>
</gene>
<accession>A0AAE0Z137</accession>
<evidence type="ECO:0000313" key="3">
    <source>
        <dbReference type="EMBL" id="KAK3760899.1"/>
    </source>
</evidence>
<feature type="signal peptide" evidence="2">
    <location>
        <begin position="1"/>
        <end position="21"/>
    </location>
</feature>
<feature type="compositionally biased region" description="Basic and acidic residues" evidence="1">
    <location>
        <begin position="48"/>
        <end position="79"/>
    </location>
</feature>
<feature type="chain" id="PRO_5042090912" description="Secreted protein" evidence="2">
    <location>
        <begin position="22"/>
        <end position="79"/>
    </location>
</feature>
<sequence>MWRLAILSYDIVVLRCTTLYCEHIAVPSGHRQRSVSSERGTCTQDETWTLKDEESSGPKDVRPRQRTNMDKGTDSSRQW</sequence>
<keyword evidence="2" id="KW-0732">Signal</keyword>
<feature type="region of interest" description="Disordered" evidence="1">
    <location>
        <begin position="28"/>
        <end position="79"/>
    </location>
</feature>
<feature type="compositionally biased region" description="Polar residues" evidence="1">
    <location>
        <begin position="34"/>
        <end position="47"/>
    </location>
</feature>
<comment type="caution">
    <text evidence="3">The sequence shown here is derived from an EMBL/GenBank/DDBJ whole genome shotgun (WGS) entry which is preliminary data.</text>
</comment>
<organism evidence="3 4">
    <name type="scientific">Elysia crispata</name>
    <name type="common">lettuce slug</name>
    <dbReference type="NCBI Taxonomy" id="231223"/>
    <lineage>
        <taxon>Eukaryota</taxon>
        <taxon>Metazoa</taxon>
        <taxon>Spiralia</taxon>
        <taxon>Lophotrochozoa</taxon>
        <taxon>Mollusca</taxon>
        <taxon>Gastropoda</taxon>
        <taxon>Heterobranchia</taxon>
        <taxon>Euthyneura</taxon>
        <taxon>Panpulmonata</taxon>
        <taxon>Sacoglossa</taxon>
        <taxon>Placobranchoidea</taxon>
        <taxon>Plakobranchidae</taxon>
        <taxon>Elysia</taxon>
    </lineage>
</organism>
<dbReference type="Proteomes" id="UP001283361">
    <property type="component" value="Unassembled WGS sequence"/>
</dbReference>
<evidence type="ECO:0000256" key="2">
    <source>
        <dbReference type="SAM" id="SignalP"/>
    </source>
</evidence>
<evidence type="ECO:0008006" key="5">
    <source>
        <dbReference type="Google" id="ProtNLM"/>
    </source>
</evidence>